<keyword evidence="4" id="KW-1185">Reference proteome</keyword>
<dbReference type="OrthoDB" id="1121174at2"/>
<dbReference type="InterPro" id="IPR052893">
    <property type="entry name" value="TCS_response_regulator"/>
</dbReference>
<dbReference type="RefSeq" id="WP_113646038.1">
    <property type="nucleotide sequence ID" value="NZ_QMHN01000001.1"/>
</dbReference>
<evidence type="ECO:0000313" key="3">
    <source>
        <dbReference type="EMBL" id="RWU10550.1"/>
    </source>
</evidence>
<dbReference type="Gene3D" id="3.40.50.2300">
    <property type="match status" value="1"/>
</dbReference>
<feature type="modified residue" description="4-aspartylphosphate" evidence="1">
    <location>
        <position position="64"/>
    </location>
</feature>
<dbReference type="EMBL" id="SAYW01000001">
    <property type="protein sequence ID" value="RWU10550.1"/>
    <property type="molecule type" value="Genomic_DNA"/>
</dbReference>
<gene>
    <name evidence="3" type="ORF">DPV69_04215</name>
</gene>
<dbReference type="SUPFAM" id="SSF52172">
    <property type="entry name" value="CheY-like"/>
    <property type="match status" value="1"/>
</dbReference>
<dbReference type="AlphaFoldDB" id="A0A3S3SX18"/>
<dbReference type="InterPro" id="IPR001789">
    <property type="entry name" value="Sig_transdc_resp-reg_receiver"/>
</dbReference>
<organism evidence="3 4">
    <name type="scientific">Pedobacter chitinilyticus</name>
    <dbReference type="NCBI Taxonomy" id="2233776"/>
    <lineage>
        <taxon>Bacteria</taxon>
        <taxon>Pseudomonadati</taxon>
        <taxon>Bacteroidota</taxon>
        <taxon>Sphingobacteriia</taxon>
        <taxon>Sphingobacteriales</taxon>
        <taxon>Sphingobacteriaceae</taxon>
        <taxon>Pedobacter</taxon>
    </lineage>
</organism>
<dbReference type="InterPro" id="IPR011006">
    <property type="entry name" value="CheY-like_superfamily"/>
</dbReference>
<dbReference type="PANTHER" id="PTHR44520:SF2">
    <property type="entry name" value="RESPONSE REGULATOR RCP1"/>
    <property type="match status" value="1"/>
</dbReference>
<name>A0A3S3SX18_9SPHI</name>
<dbReference type="Pfam" id="PF00072">
    <property type="entry name" value="Response_reg"/>
    <property type="match status" value="1"/>
</dbReference>
<evidence type="ECO:0000313" key="4">
    <source>
        <dbReference type="Proteomes" id="UP000284120"/>
    </source>
</evidence>
<dbReference type="SMART" id="SM00448">
    <property type="entry name" value="REC"/>
    <property type="match status" value="1"/>
</dbReference>
<reference evidence="3 4" key="1">
    <citation type="submission" date="2018-06" db="EMBL/GenBank/DDBJ databases">
        <title>Pedobacter endophyticus sp. nov., an endophytic bacterium isolated from a leaf of Triticum aestivum.</title>
        <authorList>
            <person name="Zhang L."/>
        </authorList>
    </citation>
    <scope>NUCLEOTIDE SEQUENCE [LARGE SCALE GENOMIC DNA]</scope>
    <source>
        <strain evidence="3 4">CM134L-2</strain>
    </source>
</reference>
<dbReference type="Proteomes" id="UP000284120">
    <property type="component" value="Unassembled WGS sequence"/>
</dbReference>
<sequence length="139" mass="15957">MPNKTGKVLLIDDNDIDLKINYKIIKLSGFFDEIILCQSGEEGIEYINKNLNEPEAWPDFILLDIQMPEMDGFEFLEIYKNFSTEFLDHCKLAILSSTLDFGDIKKAEANPLVLKLLKKPLYPNELQTLLHKHSTLLGI</sequence>
<protein>
    <submittedName>
        <fullName evidence="3">Response regulator</fullName>
    </submittedName>
</protein>
<accession>A0A3S3SX18</accession>
<feature type="domain" description="Response regulatory" evidence="2">
    <location>
        <begin position="7"/>
        <end position="134"/>
    </location>
</feature>
<evidence type="ECO:0000259" key="2">
    <source>
        <dbReference type="PROSITE" id="PS50110"/>
    </source>
</evidence>
<proteinExistence type="predicted"/>
<dbReference type="GO" id="GO:0000160">
    <property type="term" value="P:phosphorelay signal transduction system"/>
    <property type="evidence" value="ECO:0007669"/>
    <property type="project" value="InterPro"/>
</dbReference>
<dbReference type="PANTHER" id="PTHR44520">
    <property type="entry name" value="RESPONSE REGULATOR RCP1-RELATED"/>
    <property type="match status" value="1"/>
</dbReference>
<evidence type="ECO:0000256" key="1">
    <source>
        <dbReference type="PROSITE-ProRule" id="PRU00169"/>
    </source>
</evidence>
<comment type="caution">
    <text evidence="3">The sequence shown here is derived from an EMBL/GenBank/DDBJ whole genome shotgun (WGS) entry which is preliminary data.</text>
</comment>
<dbReference type="PROSITE" id="PS50110">
    <property type="entry name" value="RESPONSE_REGULATORY"/>
    <property type="match status" value="1"/>
</dbReference>
<keyword evidence="1" id="KW-0597">Phosphoprotein</keyword>